<reference evidence="1" key="1">
    <citation type="submission" date="2023-01" db="EMBL/GenBank/DDBJ databases">
        <title>Draft genome sequence of Nocardiopsis sp. LSu2-4 isolated from halophytes.</title>
        <authorList>
            <person name="Duangmal K."/>
            <person name="Chantavorakit T."/>
        </authorList>
    </citation>
    <scope>NUCLEOTIDE SEQUENCE</scope>
    <source>
        <strain evidence="1">LSu2-4</strain>
    </source>
</reference>
<evidence type="ECO:0000313" key="1">
    <source>
        <dbReference type="EMBL" id="MDA2806549.1"/>
    </source>
</evidence>
<dbReference type="RefSeq" id="WP_270679190.1">
    <property type="nucleotide sequence ID" value="NZ_JAQFWP010000036.1"/>
</dbReference>
<evidence type="ECO:0008006" key="3">
    <source>
        <dbReference type="Google" id="ProtNLM"/>
    </source>
</evidence>
<evidence type="ECO:0000313" key="2">
    <source>
        <dbReference type="Proteomes" id="UP001165685"/>
    </source>
</evidence>
<keyword evidence="2" id="KW-1185">Reference proteome</keyword>
<dbReference type="Proteomes" id="UP001165685">
    <property type="component" value="Unassembled WGS sequence"/>
</dbReference>
<name>A0ABT4TPE0_9ACTN</name>
<dbReference type="EMBL" id="JAQFWP010000036">
    <property type="protein sequence ID" value="MDA2806549.1"/>
    <property type="molecule type" value="Genomic_DNA"/>
</dbReference>
<sequence>MFTAMTSAGSGSSCLSIFKPGKPVTMNERVDWAAMSDEEFIALVRQLMDAPPVPANDED</sequence>
<protein>
    <recommendedName>
        <fullName evidence="3">DUF397 domain-containing protein</fullName>
    </recommendedName>
</protein>
<organism evidence="1 2">
    <name type="scientific">Nocardiopsis suaedae</name>
    <dbReference type="NCBI Taxonomy" id="3018444"/>
    <lineage>
        <taxon>Bacteria</taxon>
        <taxon>Bacillati</taxon>
        <taxon>Actinomycetota</taxon>
        <taxon>Actinomycetes</taxon>
        <taxon>Streptosporangiales</taxon>
        <taxon>Nocardiopsidaceae</taxon>
        <taxon>Nocardiopsis</taxon>
    </lineage>
</organism>
<gene>
    <name evidence="1" type="ORF">O4U47_18720</name>
</gene>
<accession>A0ABT4TPE0</accession>
<proteinExistence type="predicted"/>
<comment type="caution">
    <text evidence="1">The sequence shown here is derived from an EMBL/GenBank/DDBJ whole genome shotgun (WGS) entry which is preliminary data.</text>
</comment>